<dbReference type="GO" id="GO:0043190">
    <property type="term" value="C:ATP-binding cassette (ABC) transporter complex"/>
    <property type="evidence" value="ECO:0007669"/>
    <property type="project" value="InterPro"/>
</dbReference>
<feature type="transmembrane region" description="Helical" evidence="8">
    <location>
        <begin position="198"/>
        <end position="217"/>
    </location>
</feature>
<dbReference type="SUPFAM" id="SSF81345">
    <property type="entry name" value="ABC transporter involved in vitamin B12 uptake, BtuC"/>
    <property type="match status" value="1"/>
</dbReference>
<dbReference type="RefSeq" id="WP_082100962.1">
    <property type="nucleotide sequence ID" value="NZ_LN829118.1"/>
</dbReference>
<evidence type="ECO:0000256" key="5">
    <source>
        <dbReference type="ARBA" id="ARBA00023136"/>
    </source>
</evidence>
<dbReference type="KEGG" id="fiy:BN1229_v1_0385"/>
<dbReference type="OrthoDB" id="9804300at2"/>
<feature type="region of interest" description="Disordered" evidence="7">
    <location>
        <begin position="284"/>
        <end position="307"/>
    </location>
</feature>
<feature type="transmembrane region" description="Helical" evidence="8">
    <location>
        <begin position="174"/>
        <end position="192"/>
    </location>
</feature>
<reference evidence="10" key="1">
    <citation type="submission" date="2015-02" db="EMBL/GenBank/DDBJ databases">
        <authorList>
            <person name="Chooi Y.-H."/>
        </authorList>
    </citation>
    <scope>NUCLEOTIDE SEQUENCE [LARGE SCALE GENOMIC DNA]</scope>
    <source>
        <strain evidence="10">strain Y</strain>
    </source>
</reference>
<evidence type="ECO:0000313" key="9">
    <source>
        <dbReference type="EMBL" id="CPR15498.1"/>
    </source>
</evidence>
<dbReference type="EMBL" id="LN829119">
    <property type="protein sequence ID" value="CPR15498.1"/>
    <property type="molecule type" value="Genomic_DNA"/>
</dbReference>
<dbReference type="CDD" id="cd06550">
    <property type="entry name" value="TM_ABC_iron-siderophores_like"/>
    <property type="match status" value="1"/>
</dbReference>
<evidence type="ECO:0000256" key="1">
    <source>
        <dbReference type="ARBA" id="ARBA00004141"/>
    </source>
</evidence>
<feature type="transmembrane region" description="Helical" evidence="8">
    <location>
        <begin position="249"/>
        <end position="269"/>
    </location>
</feature>
<dbReference type="FunFam" id="1.10.3470.10:FF:000003">
    <property type="entry name" value="Iron ABC transporter permease SitD"/>
    <property type="match status" value="1"/>
</dbReference>
<dbReference type="Gene3D" id="1.10.3470.10">
    <property type="entry name" value="ABC transporter involved in vitamin B12 uptake, BtuC"/>
    <property type="match status" value="1"/>
</dbReference>
<gene>
    <name evidence="9" type="primary">yfeD</name>
    <name evidence="9" type="ORF">YBN1229_v1_0385</name>
</gene>
<evidence type="ECO:0000256" key="7">
    <source>
        <dbReference type="SAM" id="MobiDB-lite"/>
    </source>
</evidence>
<dbReference type="GO" id="GO:0071281">
    <property type="term" value="P:cellular response to iron ion"/>
    <property type="evidence" value="ECO:0007669"/>
    <property type="project" value="UniProtKB-ARBA"/>
</dbReference>
<keyword evidence="6" id="KW-0813">Transport</keyword>
<organism evidence="9 10">
    <name type="scientific">Candidatus Filomicrobium marinum</name>
    <dbReference type="NCBI Taxonomy" id="1608628"/>
    <lineage>
        <taxon>Bacteria</taxon>
        <taxon>Pseudomonadati</taxon>
        <taxon>Pseudomonadota</taxon>
        <taxon>Alphaproteobacteria</taxon>
        <taxon>Hyphomicrobiales</taxon>
        <taxon>Hyphomicrobiaceae</taxon>
        <taxon>Filomicrobium</taxon>
    </lineage>
</organism>
<feature type="transmembrane region" description="Helical" evidence="8">
    <location>
        <begin position="97"/>
        <end position="118"/>
    </location>
</feature>
<feature type="transmembrane region" description="Helical" evidence="8">
    <location>
        <begin position="60"/>
        <end position="85"/>
    </location>
</feature>
<name>A0A0D6JAP0_9HYPH</name>
<dbReference type="Proteomes" id="UP000033187">
    <property type="component" value="Chromosome 1"/>
</dbReference>
<dbReference type="KEGG" id="fil:BN1229_v1_0380"/>
<dbReference type="AlphaFoldDB" id="A0A0D6JAP0"/>
<feature type="transmembrane region" description="Helical" evidence="8">
    <location>
        <begin position="20"/>
        <end position="40"/>
    </location>
</feature>
<dbReference type="GO" id="GO:0055085">
    <property type="term" value="P:transmembrane transport"/>
    <property type="evidence" value="ECO:0007669"/>
    <property type="project" value="InterPro"/>
</dbReference>
<dbReference type="InterPro" id="IPR001626">
    <property type="entry name" value="ABC_TroCD"/>
</dbReference>
<evidence type="ECO:0000256" key="8">
    <source>
        <dbReference type="SAM" id="Phobius"/>
    </source>
</evidence>
<dbReference type="PANTHER" id="PTHR30477:SF24">
    <property type="entry name" value="IRON TRANSPORT SYSTEM MEMBRANE PROTEIN HI_0359-RELATED"/>
    <property type="match status" value="1"/>
</dbReference>
<evidence type="ECO:0000256" key="6">
    <source>
        <dbReference type="RuleBase" id="RU003943"/>
    </source>
</evidence>
<evidence type="ECO:0000313" key="10">
    <source>
        <dbReference type="Proteomes" id="UP000033187"/>
    </source>
</evidence>
<keyword evidence="5 8" id="KW-0472">Membrane</keyword>
<keyword evidence="4 8" id="KW-1133">Transmembrane helix</keyword>
<feature type="transmembrane region" description="Helical" evidence="8">
    <location>
        <begin position="224"/>
        <end position="243"/>
    </location>
</feature>
<dbReference type="PANTHER" id="PTHR30477">
    <property type="entry name" value="ABC-TRANSPORTER METAL-BINDING PROTEIN"/>
    <property type="match status" value="1"/>
</dbReference>
<feature type="transmembrane region" description="Helical" evidence="8">
    <location>
        <begin position="130"/>
        <end position="154"/>
    </location>
</feature>
<keyword evidence="3 6" id="KW-0812">Transmembrane</keyword>
<dbReference type="InterPro" id="IPR037294">
    <property type="entry name" value="ABC_BtuC-like"/>
</dbReference>
<dbReference type="GO" id="GO:0010043">
    <property type="term" value="P:response to zinc ion"/>
    <property type="evidence" value="ECO:0007669"/>
    <property type="project" value="TreeGrafter"/>
</dbReference>
<protein>
    <submittedName>
        <fullName evidence="9">Chelated iron transport system membrane protein YfeD</fullName>
    </submittedName>
</protein>
<evidence type="ECO:0000256" key="3">
    <source>
        <dbReference type="ARBA" id="ARBA00022692"/>
    </source>
</evidence>
<dbReference type="Pfam" id="PF00950">
    <property type="entry name" value="ABC-3"/>
    <property type="match status" value="1"/>
</dbReference>
<comment type="subcellular location">
    <subcellularLocation>
        <location evidence="6">Cell membrane</location>
        <topology evidence="6">Multi-pass membrane protein</topology>
    </subcellularLocation>
    <subcellularLocation>
        <location evidence="1">Membrane</location>
        <topology evidence="1">Multi-pass membrane protein</topology>
    </subcellularLocation>
</comment>
<comment type="similarity">
    <text evidence="2 6">Belongs to the ABC-3 integral membrane protein family.</text>
</comment>
<proteinExistence type="inferred from homology"/>
<evidence type="ECO:0000256" key="2">
    <source>
        <dbReference type="ARBA" id="ARBA00008034"/>
    </source>
</evidence>
<accession>A0A0D6JAP0</accession>
<keyword evidence="10" id="KW-1185">Reference proteome</keyword>
<evidence type="ECO:0000256" key="4">
    <source>
        <dbReference type="ARBA" id="ARBA00022989"/>
    </source>
</evidence>
<sequence>MTEWFDFITVPLSFGFMQRALVASVLIGAVCSVLSCYLVLKGWSLMGDAISHAVLPGIVLAYVAGLPLSFGAFVAGLTCAGLTGYLKENSRVKEDTVMGIVFSGMFGFGLVLFTKIHTDQHLDHILFGNLLGVSVSDLIEIAVIAGGTFLVVALKWRDLLLYCFDPQHARAIGLPVRVIHYGLLVLLALTIVTSLKAVGIILVVAMLVAPGAIAFLLTTSFARMLVVAAVVAIGSCITGTLISFHIDGATGPCIVLTQSAVFILAFLFGHRGVLRTRRMIQREQREATDQRRADPLAQAGERRPSAT</sequence>